<proteinExistence type="predicted"/>
<dbReference type="Proteomes" id="UP000615755">
    <property type="component" value="Unassembled WGS sequence"/>
</dbReference>
<gene>
    <name evidence="1" type="ORF">PAUR_a1621</name>
</gene>
<reference evidence="1 2" key="1">
    <citation type="submission" date="2015-03" db="EMBL/GenBank/DDBJ databases">
        <title>Genome sequence of Pseudoalteromonas aurantia.</title>
        <authorList>
            <person name="Xie B.-B."/>
            <person name="Rong J.-C."/>
            <person name="Qin Q.-L."/>
            <person name="Zhang Y.-Z."/>
        </authorList>
    </citation>
    <scope>NUCLEOTIDE SEQUENCE [LARGE SCALE GENOMIC DNA]</scope>
    <source>
        <strain evidence="1 2">208</strain>
    </source>
</reference>
<comment type="caution">
    <text evidence="1">The sequence shown here is derived from an EMBL/GenBank/DDBJ whole genome shotgun (WGS) entry which is preliminary data.</text>
</comment>
<accession>A0ABR9EAV4</accession>
<organism evidence="1 2">
    <name type="scientific">Pseudoalteromonas aurantia 208</name>
    <dbReference type="NCBI Taxonomy" id="1314867"/>
    <lineage>
        <taxon>Bacteria</taxon>
        <taxon>Pseudomonadati</taxon>
        <taxon>Pseudomonadota</taxon>
        <taxon>Gammaproteobacteria</taxon>
        <taxon>Alteromonadales</taxon>
        <taxon>Pseudoalteromonadaceae</taxon>
        <taxon>Pseudoalteromonas</taxon>
    </lineage>
</organism>
<dbReference type="EMBL" id="AQGV01000012">
    <property type="protein sequence ID" value="MBE0368098.1"/>
    <property type="molecule type" value="Genomic_DNA"/>
</dbReference>
<name>A0ABR9EAV4_9GAMM</name>
<evidence type="ECO:0000313" key="2">
    <source>
        <dbReference type="Proteomes" id="UP000615755"/>
    </source>
</evidence>
<sequence>MQEICACPILFSLPEGEALVQILELAGSGQLSAKRKT</sequence>
<evidence type="ECO:0000313" key="1">
    <source>
        <dbReference type="EMBL" id="MBE0368098.1"/>
    </source>
</evidence>
<protein>
    <submittedName>
        <fullName evidence="1">Uncharacterized protein</fullName>
    </submittedName>
</protein>
<keyword evidence="2" id="KW-1185">Reference proteome</keyword>